<sequence length="123" mass="14704">MDFINKQQPDMVEIKNELMEVTYRQWRKKNYQDNRGFFPIFEGFEKYFSLISPGAISLYVYFGMKSNTKTGVSFHSLNKIASEFDKTPRTISNWLQELVDIGLIYRKQKKLNTVSYTYLRPYE</sequence>
<dbReference type="Pfam" id="PF13730">
    <property type="entry name" value="HTH_36"/>
    <property type="match status" value="1"/>
</dbReference>
<dbReference type="Gene3D" id="1.10.10.10">
    <property type="entry name" value="Winged helix-like DNA-binding domain superfamily/Winged helix DNA-binding domain"/>
    <property type="match status" value="1"/>
</dbReference>
<comment type="caution">
    <text evidence="1">The sequence shown here is derived from an EMBL/GenBank/DDBJ whole genome shotgun (WGS) entry which is preliminary data.</text>
</comment>
<dbReference type="RefSeq" id="WP_149282321.1">
    <property type="nucleotide sequence ID" value="NZ_BJJW01000026.1"/>
</dbReference>
<dbReference type="InterPro" id="IPR036388">
    <property type="entry name" value="WH-like_DNA-bd_sf"/>
</dbReference>
<dbReference type="SUPFAM" id="SSF46785">
    <property type="entry name" value="Winged helix' DNA-binding domain"/>
    <property type="match status" value="1"/>
</dbReference>
<evidence type="ECO:0008006" key="3">
    <source>
        <dbReference type="Google" id="ProtNLM"/>
    </source>
</evidence>
<evidence type="ECO:0000313" key="1">
    <source>
        <dbReference type="EMBL" id="GDZ84734.1"/>
    </source>
</evidence>
<dbReference type="InterPro" id="IPR036390">
    <property type="entry name" value="WH_DNA-bd_sf"/>
</dbReference>
<name>A0A5A5U4Z3_LEUCI</name>
<accession>A0A5A5U4Z3</accession>
<proteinExistence type="predicted"/>
<dbReference type="AlphaFoldDB" id="A0A5A5U4Z3"/>
<organism evidence="1 2">
    <name type="scientific">Leuconostoc citreum</name>
    <dbReference type="NCBI Taxonomy" id="33964"/>
    <lineage>
        <taxon>Bacteria</taxon>
        <taxon>Bacillati</taxon>
        <taxon>Bacillota</taxon>
        <taxon>Bacilli</taxon>
        <taxon>Lactobacillales</taxon>
        <taxon>Lactobacillaceae</taxon>
        <taxon>Leuconostoc</taxon>
    </lineage>
</organism>
<protein>
    <recommendedName>
        <fullName evidence="3">Helix-turn-helix domain-containing protein</fullName>
    </recommendedName>
</protein>
<reference evidence="1 2" key="1">
    <citation type="submission" date="2019-04" db="EMBL/GenBank/DDBJ databases">
        <title>A pseudo-fructophilic Leuconostoc citreum strain F192-5 isolated from peel of satsuma mandarin: the first report for isolation and characterization of strain-dependent fructophilic-like characteristics.</title>
        <authorList>
            <person name="Maeno S."/>
            <person name="Tanizawa Y."/>
            <person name="Kajikawa A."/>
            <person name="Kanesaki Y."/>
            <person name="Kubota E."/>
            <person name="Arita M."/>
            <person name="Leon D."/>
            <person name="Endo A."/>
        </authorList>
    </citation>
    <scope>NUCLEOTIDE SEQUENCE [LARGE SCALE GENOMIC DNA]</scope>
    <source>
        <strain evidence="1 2">F192-5</strain>
    </source>
</reference>
<dbReference type="Proteomes" id="UP000323274">
    <property type="component" value="Unassembled WGS sequence"/>
</dbReference>
<dbReference type="EMBL" id="BJJW01000026">
    <property type="protein sequence ID" value="GDZ84734.1"/>
    <property type="molecule type" value="Genomic_DNA"/>
</dbReference>
<gene>
    <name evidence="1" type="ORF">LCIT_19760</name>
</gene>
<evidence type="ECO:0000313" key="2">
    <source>
        <dbReference type="Proteomes" id="UP000323274"/>
    </source>
</evidence>